<proteinExistence type="predicted"/>
<feature type="transmembrane region" description="Helical" evidence="1">
    <location>
        <begin position="21"/>
        <end position="43"/>
    </location>
</feature>
<evidence type="ECO:0000256" key="1">
    <source>
        <dbReference type="SAM" id="Phobius"/>
    </source>
</evidence>
<name>A0ABY8FJU0_9GAMM</name>
<sequence length="151" mass="16549">MFLHSPLSRPQALATNNPNKMALFWLTTAVGAVLFVTFQLFFYVNDWVRAEGATPAITFEPDVLWVFSAFYGSWIVTVLLALIGTRRAQWAALILGTAMVVLNTFGGIADGLRDGWYIAFSAVFFITLPGVFAIANTWRGLKSQGASHVDG</sequence>
<feature type="transmembrane region" description="Helical" evidence="1">
    <location>
        <begin position="115"/>
        <end position="135"/>
    </location>
</feature>
<gene>
    <name evidence="2" type="ORF">EVC62_17180</name>
</gene>
<keyword evidence="1" id="KW-0812">Transmembrane</keyword>
<feature type="transmembrane region" description="Helical" evidence="1">
    <location>
        <begin position="63"/>
        <end position="83"/>
    </location>
</feature>
<accession>A0ABY8FJU0</accession>
<evidence type="ECO:0000313" key="2">
    <source>
        <dbReference type="EMBL" id="WFF43081.1"/>
    </source>
</evidence>
<feature type="transmembrane region" description="Helical" evidence="1">
    <location>
        <begin position="90"/>
        <end position="109"/>
    </location>
</feature>
<dbReference type="EMBL" id="CP035631">
    <property type="protein sequence ID" value="WFF43081.1"/>
    <property type="molecule type" value="Genomic_DNA"/>
</dbReference>
<protein>
    <submittedName>
        <fullName evidence="2">Uncharacterized protein</fullName>
    </submittedName>
</protein>
<dbReference type="RefSeq" id="WP_282235315.1">
    <property type="nucleotide sequence ID" value="NZ_CP035631.1"/>
</dbReference>
<organism evidence="2 3">
    <name type="scientific">Salinicola endophyticus</name>
    <dbReference type="NCBI Taxonomy" id="1949083"/>
    <lineage>
        <taxon>Bacteria</taxon>
        <taxon>Pseudomonadati</taxon>
        <taxon>Pseudomonadota</taxon>
        <taxon>Gammaproteobacteria</taxon>
        <taxon>Oceanospirillales</taxon>
        <taxon>Halomonadaceae</taxon>
        <taxon>Salinicola</taxon>
    </lineage>
</organism>
<reference evidence="2 3" key="1">
    <citation type="submission" date="2019-01" db="EMBL/GenBank/DDBJ databases">
        <title>Genome sequence of Salinicola endophyticus REST5.</title>
        <authorList>
            <person name="Nascimento F.X."/>
        </authorList>
    </citation>
    <scope>NUCLEOTIDE SEQUENCE [LARGE SCALE GENOMIC DNA]</scope>
    <source>
        <strain evidence="2 3">REST5</strain>
    </source>
</reference>
<evidence type="ECO:0000313" key="3">
    <source>
        <dbReference type="Proteomes" id="UP001321526"/>
    </source>
</evidence>
<keyword evidence="1" id="KW-1133">Transmembrane helix</keyword>
<keyword evidence="1" id="KW-0472">Membrane</keyword>
<dbReference type="Proteomes" id="UP001321526">
    <property type="component" value="Chromosome"/>
</dbReference>
<keyword evidence="3" id="KW-1185">Reference proteome</keyword>